<dbReference type="AlphaFoldDB" id="E9H955"/>
<evidence type="ECO:0000313" key="2">
    <source>
        <dbReference type="EMBL" id="EFX71730.1"/>
    </source>
</evidence>
<organism evidence="2 3">
    <name type="scientific">Daphnia pulex</name>
    <name type="common">Water flea</name>
    <dbReference type="NCBI Taxonomy" id="6669"/>
    <lineage>
        <taxon>Eukaryota</taxon>
        <taxon>Metazoa</taxon>
        <taxon>Ecdysozoa</taxon>
        <taxon>Arthropoda</taxon>
        <taxon>Crustacea</taxon>
        <taxon>Branchiopoda</taxon>
        <taxon>Diplostraca</taxon>
        <taxon>Cladocera</taxon>
        <taxon>Anomopoda</taxon>
        <taxon>Daphniidae</taxon>
        <taxon>Daphnia</taxon>
    </lineage>
</organism>
<dbReference type="InParanoid" id="E9H955"/>
<feature type="compositionally biased region" description="Basic and acidic residues" evidence="1">
    <location>
        <begin position="170"/>
        <end position="183"/>
    </location>
</feature>
<feature type="region of interest" description="Disordered" evidence="1">
    <location>
        <begin position="59"/>
        <end position="193"/>
    </location>
</feature>
<feature type="compositionally biased region" description="Polar residues" evidence="1">
    <location>
        <begin position="91"/>
        <end position="103"/>
    </location>
</feature>
<evidence type="ECO:0000313" key="3">
    <source>
        <dbReference type="Proteomes" id="UP000000305"/>
    </source>
</evidence>
<feature type="region of interest" description="Disordered" evidence="1">
    <location>
        <begin position="1"/>
        <end position="26"/>
    </location>
</feature>
<sequence length="250" mass="28289">MNFHPGPPPVANPPSNDETDASQIPQELDTTYLTLTPQYTSFEATFSLARPLDSTSITESGLAAHPAESDSNNRSMFSTKLSPIPRAISPLTLNSDSDSSAINTERKQILEHMPVTNQKPDKDDDAEDEQKLMANFNSKNKFRQISAELDGSKSTHLSSKSSSQSLQSSESREEHRDENESVRSPRSSSESINRSKNRFIMRLKRSKRLWAKWKKLLWLKWKKEPIETPVEGETEELPESNVKLKETEEE</sequence>
<feature type="compositionally biased region" description="Pro residues" evidence="1">
    <location>
        <begin position="1"/>
        <end position="12"/>
    </location>
</feature>
<proteinExistence type="predicted"/>
<gene>
    <name evidence="2" type="ORF">DAPPUDRAFT_255418</name>
</gene>
<feature type="compositionally biased region" description="Low complexity" evidence="1">
    <location>
        <begin position="184"/>
        <end position="193"/>
    </location>
</feature>
<dbReference type="HOGENOM" id="CLU_1112294_0_0_1"/>
<dbReference type="STRING" id="6669.E9H955"/>
<dbReference type="Proteomes" id="UP000000305">
    <property type="component" value="Unassembled WGS sequence"/>
</dbReference>
<feature type="region of interest" description="Disordered" evidence="1">
    <location>
        <begin position="229"/>
        <end position="250"/>
    </location>
</feature>
<protein>
    <submittedName>
        <fullName evidence="2">Uncharacterized protein</fullName>
    </submittedName>
</protein>
<name>E9H955_DAPPU</name>
<accession>E9H955</accession>
<keyword evidence="3" id="KW-1185">Reference proteome</keyword>
<evidence type="ECO:0000256" key="1">
    <source>
        <dbReference type="SAM" id="MobiDB-lite"/>
    </source>
</evidence>
<reference evidence="2 3" key="1">
    <citation type="journal article" date="2011" name="Science">
        <title>The ecoresponsive genome of Daphnia pulex.</title>
        <authorList>
            <person name="Colbourne J.K."/>
            <person name="Pfrender M.E."/>
            <person name="Gilbert D."/>
            <person name="Thomas W.K."/>
            <person name="Tucker A."/>
            <person name="Oakley T.H."/>
            <person name="Tokishita S."/>
            <person name="Aerts A."/>
            <person name="Arnold G.J."/>
            <person name="Basu M.K."/>
            <person name="Bauer D.J."/>
            <person name="Caceres C.E."/>
            <person name="Carmel L."/>
            <person name="Casola C."/>
            <person name="Choi J.H."/>
            <person name="Detter J.C."/>
            <person name="Dong Q."/>
            <person name="Dusheyko S."/>
            <person name="Eads B.D."/>
            <person name="Frohlich T."/>
            <person name="Geiler-Samerotte K.A."/>
            <person name="Gerlach D."/>
            <person name="Hatcher P."/>
            <person name="Jogdeo S."/>
            <person name="Krijgsveld J."/>
            <person name="Kriventseva E.V."/>
            <person name="Kultz D."/>
            <person name="Laforsch C."/>
            <person name="Lindquist E."/>
            <person name="Lopez J."/>
            <person name="Manak J.R."/>
            <person name="Muller J."/>
            <person name="Pangilinan J."/>
            <person name="Patwardhan R.P."/>
            <person name="Pitluck S."/>
            <person name="Pritham E.J."/>
            <person name="Rechtsteiner A."/>
            <person name="Rho M."/>
            <person name="Rogozin I.B."/>
            <person name="Sakarya O."/>
            <person name="Salamov A."/>
            <person name="Schaack S."/>
            <person name="Shapiro H."/>
            <person name="Shiga Y."/>
            <person name="Skalitzky C."/>
            <person name="Smith Z."/>
            <person name="Souvorov A."/>
            <person name="Sung W."/>
            <person name="Tang Z."/>
            <person name="Tsuchiya D."/>
            <person name="Tu H."/>
            <person name="Vos H."/>
            <person name="Wang M."/>
            <person name="Wolf Y.I."/>
            <person name="Yamagata H."/>
            <person name="Yamada T."/>
            <person name="Ye Y."/>
            <person name="Shaw J.R."/>
            <person name="Andrews J."/>
            <person name="Crease T.J."/>
            <person name="Tang H."/>
            <person name="Lucas S.M."/>
            <person name="Robertson H.M."/>
            <person name="Bork P."/>
            <person name="Koonin E.V."/>
            <person name="Zdobnov E.M."/>
            <person name="Grigoriev I.V."/>
            <person name="Lynch M."/>
            <person name="Boore J.L."/>
        </authorList>
    </citation>
    <scope>NUCLEOTIDE SEQUENCE [LARGE SCALE GENOMIC DNA]</scope>
</reference>
<feature type="compositionally biased region" description="Low complexity" evidence="1">
    <location>
        <begin position="152"/>
        <end position="169"/>
    </location>
</feature>
<dbReference type="EMBL" id="GL732607">
    <property type="protein sequence ID" value="EFX71730.1"/>
    <property type="molecule type" value="Genomic_DNA"/>
</dbReference>
<dbReference type="KEGG" id="dpx:DAPPUDRAFT_255418"/>
<feature type="compositionally biased region" description="Polar residues" evidence="1">
    <location>
        <begin position="69"/>
        <end position="81"/>
    </location>
</feature>